<evidence type="ECO:0000256" key="2">
    <source>
        <dbReference type="ARBA" id="ARBA00022692"/>
    </source>
</evidence>
<feature type="transmembrane region" description="Helical" evidence="6">
    <location>
        <begin position="182"/>
        <end position="201"/>
    </location>
</feature>
<organism evidence="7 8">
    <name type="scientific">Yarrowia lipolytica</name>
    <name type="common">Candida lipolytica</name>
    <dbReference type="NCBI Taxonomy" id="4952"/>
    <lineage>
        <taxon>Eukaryota</taxon>
        <taxon>Fungi</taxon>
        <taxon>Dikarya</taxon>
        <taxon>Ascomycota</taxon>
        <taxon>Saccharomycotina</taxon>
        <taxon>Dipodascomycetes</taxon>
        <taxon>Dipodascales</taxon>
        <taxon>Dipodascales incertae sedis</taxon>
        <taxon>Yarrowia</taxon>
    </lineage>
</organism>
<dbReference type="InterPro" id="IPR001046">
    <property type="entry name" value="NRAMP_fam"/>
</dbReference>
<dbReference type="OrthoDB" id="409173at2759"/>
<dbReference type="AlphaFoldDB" id="A0A1D8N9L8"/>
<name>A0A1D8N9L8_YARLL</name>
<dbReference type="NCBIfam" id="NF037982">
    <property type="entry name" value="Nramp_1"/>
    <property type="match status" value="1"/>
</dbReference>
<dbReference type="HAMAP" id="MF_00221">
    <property type="entry name" value="NRAMP"/>
    <property type="match status" value="1"/>
</dbReference>
<dbReference type="VEuPathDB" id="FungiDB:YALI1_C05880g"/>
<dbReference type="GO" id="GO:0030026">
    <property type="term" value="P:intracellular manganese ion homeostasis"/>
    <property type="evidence" value="ECO:0007669"/>
    <property type="project" value="TreeGrafter"/>
</dbReference>
<evidence type="ECO:0000256" key="6">
    <source>
        <dbReference type="SAM" id="Phobius"/>
    </source>
</evidence>
<feature type="region of interest" description="Disordered" evidence="5">
    <location>
        <begin position="65"/>
        <end position="87"/>
    </location>
</feature>
<dbReference type="OMA" id="YEYYPRT"/>
<protein>
    <submittedName>
        <fullName evidence="7">Uncharacterized protein</fullName>
    </submittedName>
</protein>
<sequence>MNCPTKDTDKTWARPGYNQNPRRFDSNLISNVFFSSGNVPKPATGCDDEDGGKGIPLDAIEERSVNENGSGGSEGPKDQVINHACPSAPPPPPLAPTVLQTIQMAFLKYVRFLGPGLMVSVAYMDPGNYSTAVAGGANHQFALLFVILLSSIIALVLQSLAIKLGSVTGMDLARCCREYLPKWMSITLYIFAEIAIVATDIAEVIGTAIALDILLHIPLIAGVCMTIVDVLIVLFAYRPGGGMRVVRFFEYAVAALVLGVSICFIILLCRIPHQSVRKIFRGFAPSRALIQGTGIVDSAGILGATVMPHSLFLGSGLVQPRLREWDVANGTAPAPDSSKDSEEEYFAYKPTIGAIKYCLKYSIIELVTTLFTLALFVNSAILIVSGATLYGNSDASTADLYGIHSLLRQYISKGAGTIFMLALLLSGQSAGIVCTIAGQMVSEGFLRWTIRPWLRRIITRSIAVVPCVVVAAAVGKEGLNSALNYSQVALTLLLPFLTFPLIYFTNSKKLMKVARDPSVTADDASETTVLAQWLDYSNHWVLAIVCWALWLFIAILNVYLIVQLGMGNY</sequence>
<dbReference type="GO" id="GO:0034755">
    <property type="term" value="P:iron ion transmembrane transport"/>
    <property type="evidence" value="ECO:0007669"/>
    <property type="project" value="TreeGrafter"/>
</dbReference>
<evidence type="ECO:0000313" key="7">
    <source>
        <dbReference type="EMBL" id="AOW02332.1"/>
    </source>
</evidence>
<dbReference type="NCBIfam" id="TIGR01197">
    <property type="entry name" value="nramp"/>
    <property type="match status" value="1"/>
</dbReference>
<evidence type="ECO:0000256" key="1">
    <source>
        <dbReference type="ARBA" id="ARBA00004141"/>
    </source>
</evidence>
<gene>
    <name evidence="7" type="ORF">YALI1_C05880g</name>
</gene>
<feature type="transmembrane region" description="Helical" evidence="6">
    <location>
        <begin position="540"/>
        <end position="562"/>
    </location>
</feature>
<feature type="transmembrane region" description="Helical" evidence="6">
    <location>
        <begin position="487"/>
        <end position="505"/>
    </location>
</feature>
<feature type="transmembrane region" description="Helical" evidence="6">
    <location>
        <begin position="410"/>
        <end position="436"/>
    </location>
</feature>
<dbReference type="PANTHER" id="PTHR11706">
    <property type="entry name" value="SOLUTE CARRIER PROTEIN FAMILY 11 MEMBER"/>
    <property type="match status" value="1"/>
</dbReference>
<evidence type="ECO:0000256" key="4">
    <source>
        <dbReference type="ARBA" id="ARBA00023136"/>
    </source>
</evidence>
<feature type="compositionally biased region" description="Basic and acidic residues" evidence="5">
    <location>
        <begin position="1"/>
        <end position="12"/>
    </location>
</feature>
<keyword evidence="4 6" id="KW-0472">Membrane</keyword>
<dbReference type="GO" id="GO:0015086">
    <property type="term" value="F:cadmium ion transmembrane transporter activity"/>
    <property type="evidence" value="ECO:0007669"/>
    <property type="project" value="TreeGrafter"/>
</dbReference>
<dbReference type="GeneID" id="2909645"/>
<dbReference type="PANTHER" id="PTHR11706:SF101">
    <property type="entry name" value="MANGANESE TRANSPORTER SMF1"/>
    <property type="match status" value="1"/>
</dbReference>
<keyword evidence="2 6" id="KW-0812">Transmembrane</keyword>
<accession>A0A1D8N9L8</accession>
<dbReference type="PRINTS" id="PR00447">
    <property type="entry name" value="NATRESASSCMP"/>
</dbReference>
<dbReference type="Proteomes" id="UP000182444">
    <property type="component" value="Chromosome 1C"/>
</dbReference>
<feature type="region of interest" description="Disordered" evidence="5">
    <location>
        <begin position="1"/>
        <end position="21"/>
    </location>
</feature>
<dbReference type="eggNOG" id="KOG1291">
    <property type="taxonomic scope" value="Eukaryota"/>
</dbReference>
<comment type="subcellular location">
    <subcellularLocation>
        <location evidence="1">Membrane</location>
        <topology evidence="1">Multi-pass membrane protein</topology>
    </subcellularLocation>
</comment>
<dbReference type="Pfam" id="PF01566">
    <property type="entry name" value="Nramp"/>
    <property type="match status" value="1"/>
</dbReference>
<dbReference type="EMBL" id="CP017555">
    <property type="protein sequence ID" value="AOW02332.1"/>
    <property type="molecule type" value="Genomic_DNA"/>
</dbReference>
<feature type="transmembrane region" description="Helical" evidence="6">
    <location>
        <begin position="213"/>
        <end position="237"/>
    </location>
</feature>
<evidence type="ECO:0000313" key="8">
    <source>
        <dbReference type="Proteomes" id="UP000182444"/>
    </source>
</evidence>
<reference evidence="7 8" key="1">
    <citation type="journal article" date="2016" name="PLoS ONE">
        <title>Sequence Assembly of Yarrowia lipolytica Strain W29/CLIB89 Shows Transposable Element Diversity.</title>
        <authorList>
            <person name="Magnan C."/>
            <person name="Yu J."/>
            <person name="Chang I."/>
            <person name="Jahn E."/>
            <person name="Kanomata Y."/>
            <person name="Wu J."/>
            <person name="Zeller M."/>
            <person name="Oakes M."/>
            <person name="Baldi P."/>
            <person name="Sandmeyer S."/>
        </authorList>
    </citation>
    <scope>NUCLEOTIDE SEQUENCE [LARGE SCALE GENOMIC DNA]</scope>
    <source>
        <strain evidence="8">CLIB89(W29)</strain>
    </source>
</reference>
<dbReference type="VEuPathDB" id="FungiDB:YALI0_C04411g"/>
<dbReference type="GO" id="GO:0005384">
    <property type="term" value="F:manganese ion transmembrane transporter activity"/>
    <property type="evidence" value="ECO:0007669"/>
    <property type="project" value="TreeGrafter"/>
</dbReference>
<dbReference type="KEGG" id="yli:2909645"/>
<feature type="transmembrane region" description="Helical" evidence="6">
    <location>
        <begin position="249"/>
        <end position="271"/>
    </location>
</feature>
<feature type="transmembrane region" description="Helical" evidence="6">
    <location>
        <begin position="366"/>
        <end position="390"/>
    </location>
</feature>
<evidence type="ECO:0000256" key="3">
    <source>
        <dbReference type="ARBA" id="ARBA00022989"/>
    </source>
</evidence>
<proteinExistence type="inferred from homology"/>
<dbReference type="RefSeq" id="XP_501440.1">
    <property type="nucleotide sequence ID" value="XM_501440.3"/>
</dbReference>
<feature type="transmembrane region" description="Helical" evidence="6">
    <location>
        <begin position="141"/>
        <end position="162"/>
    </location>
</feature>
<evidence type="ECO:0000256" key="5">
    <source>
        <dbReference type="SAM" id="MobiDB-lite"/>
    </source>
</evidence>
<feature type="transmembrane region" description="Helical" evidence="6">
    <location>
        <begin position="457"/>
        <end position="475"/>
    </location>
</feature>
<keyword evidence="3 6" id="KW-1133">Transmembrane helix</keyword>
<dbReference type="GO" id="GO:0005886">
    <property type="term" value="C:plasma membrane"/>
    <property type="evidence" value="ECO:0007669"/>
    <property type="project" value="TreeGrafter"/>
</dbReference>